<protein>
    <submittedName>
        <fullName evidence="1">Uncharacterized protein</fullName>
    </submittedName>
</protein>
<evidence type="ECO:0000313" key="1">
    <source>
        <dbReference type="EMBL" id="RXG29163.1"/>
    </source>
</evidence>
<comment type="caution">
    <text evidence="1">The sequence shown here is derived from an EMBL/GenBank/DDBJ whole genome shotgun (WGS) entry which is preliminary data.</text>
</comment>
<gene>
    <name evidence="1" type="ORF">DSL99_2101</name>
</gene>
<evidence type="ECO:0000313" key="2">
    <source>
        <dbReference type="Proteomes" id="UP000290608"/>
    </source>
</evidence>
<reference evidence="1 2" key="1">
    <citation type="submission" date="2018-07" db="EMBL/GenBank/DDBJ databases">
        <title>Leeuwenhoekiella genomics.</title>
        <authorList>
            <person name="Tahon G."/>
            <person name="Willems A."/>
        </authorList>
    </citation>
    <scope>NUCLEOTIDE SEQUENCE [LARGE SCALE GENOMIC DNA]</scope>
    <source>
        <strain evidence="1 2">LMG 1345</strain>
    </source>
</reference>
<dbReference type="EMBL" id="QOVL01000009">
    <property type="protein sequence ID" value="RXG29163.1"/>
    <property type="molecule type" value="Genomic_DNA"/>
</dbReference>
<dbReference type="Proteomes" id="UP000290608">
    <property type="component" value="Unassembled WGS sequence"/>
</dbReference>
<dbReference type="RefSeq" id="WP_073099308.1">
    <property type="nucleotide sequence ID" value="NZ_QOVL01000009.1"/>
</dbReference>
<name>A0A4Q0PL77_9FLAO</name>
<proteinExistence type="predicted"/>
<accession>A0A4Q0PL77</accession>
<dbReference type="STRING" id="1122159.SAMN02745246_02238"/>
<sequence>MSLDYDGIEGLVYLGNGSEKYQQLVYASSLYGTFFAVYGNFKVEDNGSDGLKIARATFRLVNYKGILDIGLRKVKFNKERQECELKIQALKQSKECTLENFVIDPTEKLRFIRNLSKVSSKEKYIHDDEFYYRDGDFKMNKPPYDLLNNDNCGDIEKCIQSKVPYELDAIDKAPGGRCMLSELKVLI</sequence>
<organism evidence="1 2">
    <name type="scientific">Leeuwenhoekiella marinoflava</name>
    <dbReference type="NCBI Taxonomy" id="988"/>
    <lineage>
        <taxon>Bacteria</taxon>
        <taxon>Pseudomonadati</taxon>
        <taxon>Bacteroidota</taxon>
        <taxon>Flavobacteriia</taxon>
        <taxon>Flavobacteriales</taxon>
        <taxon>Flavobacteriaceae</taxon>
        <taxon>Leeuwenhoekiella</taxon>
    </lineage>
</organism>
<dbReference type="AlphaFoldDB" id="A0A4Q0PL77"/>